<feature type="signal peptide" evidence="9">
    <location>
        <begin position="1"/>
        <end position="30"/>
    </location>
</feature>
<gene>
    <name evidence="12" type="ORF">OC842_005504</name>
</gene>
<reference evidence="12" key="1">
    <citation type="journal article" date="2023" name="PhytoFront">
        <title>Draft Genome Resources of Seven Strains of Tilletia horrida, Causal Agent of Kernel Smut of Rice.</title>
        <authorList>
            <person name="Khanal S."/>
            <person name="Antony Babu S."/>
            <person name="Zhou X.G."/>
        </authorList>
    </citation>
    <scope>NUCLEOTIDE SEQUENCE</scope>
    <source>
        <strain evidence="12">TX3</strain>
    </source>
</reference>
<dbReference type="SUPFAM" id="SSF52743">
    <property type="entry name" value="Subtilisin-like"/>
    <property type="match status" value="1"/>
</dbReference>
<evidence type="ECO:0000313" key="12">
    <source>
        <dbReference type="EMBL" id="KAK0525411.1"/>
    </source>
</evidence>
<feature type="active site" description="Charge relay system" evidence="6 7">
    <location>
        <position position="499"/>
    </location>
</feature>
<dbReference type="InterPro" id="IPR050131">
    <property type="entry name" value="Peptidase_S8_subtilisin-like"/>
</dbReference>
<sequence length="881" mass="93507">MRHLSALIWAYYLLCLLSALLLTAPTLSSAARRSETVVIVSFRSDQQGTAPSKARTPQTNTTLHDGFEKYLADRKIPYKTRFRFTDVRMTAGGPHIMTGADKLHNEGIFGAGVKIGVVDTGIDASHPAFGNCYRTSPNCTIVGGAAFVNDDNFIALSDDPRPNCGDDGDLSSSWGHGTHVAGVIGAIDTTRNFTGMAPLAKLSMYRIAGCTGVSAPDVAVAAIMRAYLDGMDIISMSFSFQSGWATAFASRFVSSIVALGVPVVLSEGNSGGFGLAKSLSPTVADGAFPIGSVQNSYFPGWTFRITVAGSTQVNTSTYVSVNPYKFAKNMSSTLPVYATSKTLKNLNDACNNLPDSTPDLSKFMVLIRRSPNCRPSVQIVNAQDKGAKNIMFYNDKTSEIVYADEFLDPGQGQASMISNADGVAIAKLLLAGKKVRLDLSAPRGTVYNNTATGGLMGDYSEYGPSWTGAGMPGISAVGGQVLSTWPVVAGKYAVLEGTSFSCPQVAGAMALYQSVKGKSETPAELQAIFTTTATPVTSVPGSAVLDSTVHQGGGLLNVYKAVKSTSRVAPYQLLLNDTHSFQGTHTLTVKNVGRAAQTYTLKHQPAGTVYGTAGSDKVVYYNDGPLPPQAQDQASVSFSAASLTVAPGASKNVTVSFRAPAIDAVRFGVYSGFVQLVSSDADGLGSLSVPYMGLALDFAKVPMLNMTVSADNGNAPQTQLRDPTDLTPLASDNKTFDLTEFEQRPQLQWGYNYGSPYANIALVRANTSFVPTYRQGGSLSPTRPARDPKTGTCASVPAADLVVPSVETDILLDRQSGDPSYTYIMPQWTDLKSGEVKDVPDGAHVRVLLSVRRPNVVDEPCAYETYLSRAFTVKNSPRTKQ</sequence>
<keyword evidence="5 7" id="KW-0720">Serine protease</keyword>
<dbReference type="PRINTS" id="PR00723">
    <property type="entry name" value="SUBTILISIN"/>
</dbReference>
<evidence type="ECO:0000256" key="1">
    <source>
        <dbReference type="ARBA" id="ARBA00011073"/>
    </source>
</evidence>
<keyword evidence="13" id="KW-1185">Reference proteome</keyword>
<keyword evidence="4 7" id="KW-0378">Hydrolase</keyword>
<dbReference type="PROSITE" id="PS51892">
    <property type="entry name" value="SUBTILASE"/>
    <property type="match status" value="1"/>
</dbReference>
<evidence type="ECO:0000313" key="13">
    <source>
        <dbReference type="Proteomes" id="UP001176521"/>
    </source>
</evidence>
<dbReference type="EMBL" id="JAPDMQ010000399">
    <property type="protein sequence ID" value="KAK0525411.1"/>
    <property type="molecule type" value="Genomic_DNA"/>
</dbReference>
<comment type="similarity">
    <text evidence="1 7 8">Belongs to the peptidase S8 family.</text>
</comment>
<evidence type="ECO:0000256" key="6">
    <source>
        <dbReference type="PIRSR" id="PIRSR615500-1"/>
    </source>
</evidence>
<feature type="chain" id="PRO_5042929426" description="Peptidase S8/S53 domain-containing protein" evidence="9">
    <location>
        <begin position="31"/>
        <end position="881"/>
    </location>
</feature>
<dbReference type="PROSITE" id="PS00136">
    <property type="entry name" value="SUBTILASE_ASP"/>
    <property type="match status" value="1"/>
</dbReference>
<dbReference type="PANTHER" id="PTHR43806">
    <property type="entry name" value="PEPTIDASE S8"/>
    <property type="match status" value="1"/>
</dbReference>
<proteinExistence type="inferred from homology"/>
<dbReference type="Proteomes" id="UP001176521">
    <property type="component" value="Unassembled WGS sequence"/>
</dbReference>
<feature type="active site" description="Charge relay system" evidence="6 7">
    <location>
        <position position="176"/>
    </location>
</feature>
<evidence type="ECO:0000259" key="11">
    <source>
        <dbReference type="Pfam" id="PF06280"/>
    </source>
</evidence>
<dbReference type="GO" id="GO:0005615">
    <property type="term" value="C:extracellular space"/>
    <property type="evidence" value="ECO:0007669"/>
    <property type="project" value="TreeGrafter"/>
</dbReference>
<dbReference type="InterPro" id="IPR023828">
    <property type="entry name" value="Peptidase_S8_Ser-AS"/>
</dbReference>
<dbReference type="GO" id="GO:0016020">
    <property type="term" value="C:membrane"/>
    <property type="evidence" value="ECO:0007669"/>
    <property type="project" value="InterPro"/>
</dbReference>
<evidence type="ECO:0008006" key="14">
    <source>
        <dbReference type="Google" id="ProtNLM"/>
    </source>
</evidence>
<dbReference type="InterPro" id="IPR022398">
    <property type="entry name" value="Peptidase_S8_His-AS"/>
</dbReference>
<feature type="domain" description="C5a peptidase/Subtilisin-like protease SBT2-like Fn3-like" evidence="11">
    <location>
        <begin position="575"/>
        <end position="692"/>
    </location>
</feature>
<dbReference type="Pfam" id="PF06280">
    <property type="entry name" value="fn3_5"/>
    <property type="match status" value="1"/>
</dbReference>
<dbReference type="AlphaFoldDB" id="A0AAN6GC55"/>
<keyword evidence="2 7" id="KW-0645">Protease</keyword>
<evidence type="ECO:0000256" key="7">
    <source>
        <dbReference type="PROSITE-ProRule" id="PRU01240"/>
    </source>
</evidence>
<dbReference type="GO" id="GO:0006508">
    <property type="term" value="P:proteolysis"/>
    <property type="evidence" value="ECO:0007669"/>
    <property type="project" value="UniProtKB-KW"/>
</dbReference>
<evidence type="ECO:0000256" key="3">
    <source>
        <dbReference type="ARBA" id="ARBA00022729"/>
    </source>
</evidence>
<evidence type="ECO:0000256" key="4">
    <source>
        <dbReference type="ARBA" id="ARBA00022801"/>
    </source>
</evidence>
<evidence type="ECO:0000259" key="10">
    <source>
        <dbReference type="Pfam" id="PF00082"/>
    </source>
</evidence>
<dbReference type="InterPro" id="IPR010435">
    <property type="entry name" value="C5a/SBT2-like_Fn3"/>
</dbReference>
<evidence type="ECO:0000256" key="5">
    <source>
        <dbReference type="ARBA" id="ARBA00022825"/>
    </source>
</evidence>
<evidence type="ECO:0000256" key="9">
    <source>
        <dbReference type="SAM" id="SignalP"/>
    </source>
</evidence>
<feature type="active site" description="Charge relay system" evidence="6 7">
    <location>
        <position position="119"/>
    </location>
</feature>
<dbReference type="Gene3D" id="3.40.50.200">
    <property type="entry name" value="Peptidase S8/S53 domain"/>
    <property type="match status" value="1"/>
</dbReference>
<comment type="caution">
    <text evidence="12">The sequence shown here is derived from an EMBL/GenBank/DDBJ whole genome shotgun (WGS) entry which is preliminary data.</text>
</comment>
<dbReference type="Gene3D" id="3.50.30.30">
    <property type="match status" value="1"/>
</dbReference>
<dbReference type="InterPro" id="IPR000209">
    <property type="entry name" value="Peptidase_S8/S53_dom"/>
</dbReference>
<evidence type="ECO:0000256" key="8">
    <source>
        <dbReference type="RuleBase" id="RU003355"/>
    </source>
</evidence>
<dbReference type="InterPro" id="IPR015500">
    <property type="entry name" value="Peptidase_S8_subtilisin-rel"/>
</dbReference>
<accession>A0AAN6GC55</accession>
<protein>
    <recommendedName>
        <fullName evidence="14">Peptidase S8/S53 domain-containing protein</fullName>
    </recommendedName>
</protein>
<keyword evidence="3 9" id="KW-0732">Signal</keyword>
<evidence type="ECO:0000256" key="2">
    <source>
        <dbReference type="ARBA" id="ARBA00022670"/>
    </source>
</evidence>
<name>A0AAN6GC55_9BASI</name>
<dbReference type="Pfam" id="PF00082">
    <property type="entry name" value="Peptidase_S8"/>
    <property type="match status" value="1"/>
</dbReference>
<dbReference type="GO" id="GO:0004252">
    <property type="term" value="F:serine-type endopeptidase activity"/>
    <property type="evidence" value="ECO:0007669"/>
    <property type="project" value="UniProtKB-UniRule"/>
</dbReference>
<organism evidence="12 13">
    <name type="scientific">Tilletia horrida</name>
    <dbReference type="NCBI Taxonomy" id="155126"/>
    <lineage>
        <taxon>Eukaryota</taxon>
        <taxon>Fungi</taxon>
        <taxon>Dikarya</taxon>
        <taxon>Basidiomycota</taxon>
        <taxon>Ustilaginomycotina</taxon>
        <taxon>Exobasidiomycetes</taxon>
        <taxon>Tilletiales</taxon>
        <taxon>Tilletiaceae</taxon>
        <taxon>Tilletia</taxon>
    </lineage>
</organism>
<dbReference type="InterPro" id="IPR036852">
    <property type="entry name" value="Peptidase_S8/S53_dom_sf"/>
</dbReference>
<dbReference type="PANTHER" id="PTHR43806:SF66">
    <property type="entry name" value="SERIN ENDOPEPTIDASE"/>
    <property type="match status" value="1"/>
</dbReference>
<dbReference type="PROSITE" id="PS00138">
    <property type="entry name" value="SUBTILASE_SER"/>
    <property type="match status" value="1"/>
</dbReference>
<dbReference type="PROSITE" id="PS00137">
    <property type="entry name" value="SUBTILASE_HIS"/>
    <property type="match status" value="1"/>
</dbReference>
<feature type="domain" description="Peptidase S8/S53" evidence="10">
    <location>
        <begin position="110"/>
        <end position="536"/>
    </location>
</feature>
<dbReference type="Gene3D" id="2.60.40.1710">
    <property type="entry name" value="Subtilisin-like superfamily"/>
    <property type="match status" value="1"/>
</dbReference>
<dbReference type="InterPro" id="IPR023827">
    <property type="entry name" value="Peptidase_S8_Asp-AS"/>
</dbReference>